<gene>
    <name evidence="2" type="ORF">CRG98_050073</name>
</gene>
<feature type="compositionally biased region" description="Low complexity" evidence="1">
    <location>
        <begin position="77"/>
        <end position="91"/>
    </location>
</feature>
<sequence length="91" mass="9985">MRADPIPQSPEPPQQIAGTPRSRKSPRPVTTVPEPRPFSSVSPSRSNWVDLFVFRLNRRAAQQPSSPLHSPVQQRRPSLATALPSLAAAAR</sequence>
<dbReference type="Proteomes" id="UP000233551">
    <property type="component" value="Unassembled WGS sequence"/>
</dbReference>
<feature type="region of interest" description="Disordered" evidence="1">
    <location>
        <begin position="1"/>
        <end position="44"/>
    </location>
</feature>
<dbReference type="AlphaFoldDB" id="A0A2I0GTJ8"/>
<accession>A0A2I0GTJ8</accession>
<keyword evidence="3" id="KW-1185">Reference proteome</keyword>
<reference evidence="2 3" key="1">
    <citation type="submission" date="2017-11" db="EMBL/GenBank/DDBJ databases">
        <title>De-novo sequencing of pomegranate (Punica granatum L.) genome.</title>
        <authorList>
            <person name="Akparov Z."/>
            <person name="Amiraslanov A."/>
            <person name="Hajiyeva S."/>
            <person name="Abbasov M."/>
            <person name="Kaur K."/>
            <person name="Hamwieh A."/>
            <person name="Solovyev V."/>
            <person name="Salamov A."/>
            <person name="Braich B."/>
            <person name="Kosarev P."/>
            <person name="Mahmoud A."/>
            <person name="Hajiyev E."/>
            <person name="Babayeva S."/>
            <person name="Izzatullayeva V."/>
            <person name="Mammadov A."/>
            <person name="Mammadov A."/>
            <person name="Sharifova S."/>
            <person name="Ojaghi J."/>
            <person name="Eynullazada K."/>
            <person name="Bayramov B."/>
            <person name="Abdulazimova A."/>
            <person name="Shahmuradov I."/>
        </authorList>
    </citation>
    <scope>NUCLEOTIDE SEQUENCE [LARGE SCALE GENOMIC DNA]</scope>
    <source>
        <strain evidence="3">cv. AG2017</strain>
        <tissue evidence="2">Leaf</tissue>
    </source>
</reference>
<name>A0A2I0GTJ8_PUNGR</name>
<feature type="compositionally biased region" description="Polar residues" evidence="1">
    <location>
        <begin position="61"/>
        <end position="76"/>
    </location>
</feature>
<protein>
    <submittedName>
        <fullName evidence="2">Uncharacterized protein</fullName>
    </submittedName>
</protein>
<comment type="caution">
    <text evidence="2">The sequence shown here is derived from an EMBL/GenBank/DDBJ whole genome shotgun (WGS) entry which is preliminary data.</text>
</comment>
<evidence type="ECO:0000313" key="2">
    <source>
        <dbReference type="EMBL" id="PKH70195.1"/>
    </source>
</evidence>
<feature type="compositionally biased region" description="Low complexity" evidence="1">
    <location>
        <begin position="27"/>
        <end position="44"/>
    </location>
</feature>
<evidence type="ECO:0000313" key="3">
    <source>
        <dbReference type="Proteomes" id="UP000233551"/>
    </source>
</evidence>
<proteinExistence type="predicted"/>
<organism evidence="2 3">
    <name type="scientific">Punica granatum</name>
    <name type="common">Pomegranate</name>
    <dbReference type="NCBI Taxonomy" id="22663"/>
    <lineage>
        <taxon>Eukaryota</taxon>
        <taxon>Viridiplantae</taxon>
        <taxon>Streptophyta</taxon>
        <taxon>Embryophyta</taxon>
        <taxon>Tracheophyta</taxon>
        <taxon>Spermatophyta</taxon>
        <taxon>Magnoliopsida</taxon>
        <taxon>eudicotyledons</taxon>
        <taxon>Gunneridae</taxon>
        <taxon>Pentapetalae</taxon>
        <taxon>rosids</taxon>
        <taxon>malvids</taxon>
        <taxon>Myrtales</taxon>
        <taxon>Lythraceae</taxon>
        <taxon>Punica</taxon>
    </lineage>
</organism>
<dbReference type="EMBL" id="PGOL01044495">
    <property type="protein sequence ID" value="PKH70195.1"/>
    <property type="molecule type" value="Genomic_DNA"/>
</dbReference>
<feature type="region of interest" description="Disordered" evidence="1">
    <location>
        <begin position="61"/>
        <end position="91"/>
    </location>
</feature>
<evidence type="ECO:0000256" key="1">
    <source>
        <dbReference type="SAM" id="MobiDB-lite"/>
    </source>
</evidence>